<dbReference type="GeneID" id="126888800"/>
<proteinExistence type="predicted"/>
<sequence>MKLQSRPVNTNIIQIYAPTSEKPEEDIEEFYALVQKALKYTKKNELTIIMGDFNAKVGKNRIEDIVGQHGLGEKNERGDRLIQFCREEDFTIANTWFRLSPRRLYTWKSPADTANNMIRNQIDFILINKRFKNSLTSVKTYPGADVSSDHNQLVGQVELKLKKFIKSKPKQNLDYDTLKDPVVRQNVRDVMREKLETAKQQEQSVEQKWSYIKDVVLNAGKKTRVKNKEWMTDNILQMMDQRRLMNNRDAKKYQEINQTIKKEIRRAKETWMQEKCKLIEELQVKHDHINIHRKIREATGQYKRRNTHLLIKKDGNLTTTVKEKLVTWKMYIDELFWDYRGNLPEINCMTGPSILESEVKAALQSKNSKATGPDEIPVELIKVMSEVSTKELTELLNAIYDSGNIPEEWLSSTFVTIPKKRSAKTCEDFRTISLMSHSLKIFLKIIHARFYKKCEENVGEMQFGFCDSMGTREALFNLKSSASEMPQRC</sequence>
<dbReference type="Pfam" id="PF14529">
    <property type="entry name" value="Exo_endo_phos_2"/>
    <property type="match status" value="1"/>
</dbReference>
<dbReference type="InterPro" id="IPR036691">
    <property type="entry name" value="Endo/exonu/phosph_ase_sf"/>
</dbReference>
<dbReference type="CDD" id="cd09076">
    <property type="entry name" value="L1-EN"/>
    <property type="match status" value="1"/>
</dbReference>
<organism evidence="2 3">
    <name type="scientific">Diabrotica virgifera virgifera</name>
    <name type="common">western corn rootworm</name>
    <dbReference type="NCBI Taxonomy" id="50390"/>
    <lineage>
        <taxon>Eukaryota</taxon>
        <taxon>Metazoa</taxon>
        <taxon>Ecdysozoa</taxon>
        <taxon>Arthropoda</taxon>
        <taxon>Hexapoda</taxon>
        <taxon>Insecta</taxon>
        <taxon>Pterygota</taxon>
        <taxon>Neoptera</taxon>
        <taxon>Endopterygota</taxon>
        <taxon>Coleoptera</taxon>
        <taxon>Polyphaga</taxon>
        <taxon>Cucujiformia</taxon>
        <taxon>Chrysomeloidea</taxon>
        <taxon>Chrysomelidae</taxon>
        <taxon>Galerucinae</taxon>
        <taxon>Diabroticina</taxon>
        <taxon>Diabroticites</taxon>
        <taxon>Diabrotica</taxon>
    </lineage>
</organism>
<dbReference type="Gene3D" id="3.60.10.10">
    <property type="entry name" value="Endonuclease/exonuclease/phosphatase"/>
    <property type="match status" value="1"/>
</dbReference>
<dbReference type="PANTHER" id="PTHR19446">
    <property type="entry name" value="REVERSE TRANSCRIPTASES"/>
    <property type="match status" value="1"/>
</dbReference>
<evidence type="ECO:0000259" key="1">
    <source>
        <dbReference type="Pfam" id="PF14529"/>
    </source>
</evidence>
<evidence type="ECO:0000313" key="2">
    <source>
        <dbReference type="EnsemblMetazoa" id="XP_050513133.1"/>
    </source>
</evidence>
<dbReference type="RefSeq" id="XP_050513133.1">
    <property type="nucleotide sequence ID" value="XM_050657176.1"/>
</dbReference>
<keyword evidence="3" id="KW-1185">Reference proteome</keyword>
<dbReference type="InterPro" id="IPR005135">
    <property type="entry name" value="Endo/exonuclease/phosphatase"/>
</dbReference>
<dbReference type="SUPFAM" id="SSF56219">
    <property type="entry name" value="DNase I-like"/>
    <property type="match status" value="1"/>
</dbReference>
<accession>A0ABM5KSH2</accession>
<dbReference type="EnsemblMetazoa" id="XM_050657176.1">
    <property type="protein sequence ID" value="XP_050513133.1"/>
    <property type="gene ID" value="LOC126888800"/>
</dbReference>
<reference evidence="2" key="1">
    <citation type="submission" date="2025-05" db="UniProtKB">
        <authorList>
            <consortium name="EnsemblMetazoa"/>
        </authorList>
    </citation>
    <scope>IDENTIFICATION</scope>
</reference>
<name>A0ABM5KSH2_DIAVI</name>
<protein>
    <recommendedName>
        <fullName evidence="1">Endonuclease/exonuclease/phosphatase domain-containing protein</fullName>
    </recommendedName>
</protein>
<dbReference type="Proteomes" id="UP001652700">
    <property type="component" value="Unplaced"/>
</dbReference>
<evidence type="ECO:0000313" key="3">
    <source>
        <dbReference type="Proteomes" id="UP001652700"/>
    </source>
</evidence>
<feature type="domain" description="Endonuclease/exonuclease/phosphatase" evidence="1">
    <location>
        <begin position="11"/>
        <end position="152"/>
    </location>
</feature>